<organism evidence="2 3">
    <name type="scientific">Bacteroides clarus YIT 12056</name>
    <dbReference type="NCBI Taxonomy" id="762984"/>
    <lineage>
        <taxon>Bacteria</taxon>
        <taxon>Pseudomonadati</taxon>
        <taxon>Bacteroidota</taxon>
        <taxon>Bacteroidia</taxon>
        <taxon>Bacteroidales</taxon>
        <taxon>Bacteroidaceae</taxon>
        <taxon>Bacteroides</taxon>
    </lineage>
</organism>
<keyword evidence="1" id="KW-1133">Transmembrane helix</keyword>
<proteinExistence type="predicted"/>
<keyword evidence="3" id="KW-1185">Reference proteome</keyword>
<gene>
    <name evidence="2" type="ORF">HMPREF9445_02919</name>
</gene>
<sequence>MCPNKIHLLFVSFQARITRILWKIWISFILFSEVCVIRA</sequence>
<reference evidence="2 3" key="1">
    <citation type="submission" date="2011-02" db="EMBL/GenBank/DDBJ databases">
        <authorList>
            <person name="Weinstock G."/>
            <person name="Sodergren E."/>
            <person name="Clifton S."/>
            <person name="Fulton L."/>
            <person name="Fulton B."/>
            <person name="Courtney L."/>
            <person name="Fronick C."/>
            <person name="Harrison M."/>
            <person name="Strong C."/>
            <person name="Farmer C."/>
            <person name="Delahaunty K."/>
            <person name="Markovic C."/>
            <person name="Hall O."/>
            <person name="Minx P."/>
            <person name="Tomlinson C."/>
            <person name="Mitreva M."/>
            <person name="Hou S."/>
            <person name="Chen J."/>
            <person name="Wollam A."/>
            <person name="Pepin K.H."/>
            <person name="Johnson M."/>
            <person name="Bhonagiri V."/>
            <person name="Zhang X."/>
            <person name="Suruliraj S."/>
            <person name="Warren W."/>
            <person name="Chinwalla A."/>
            <person name="Mardis E.R."/>
            <person name="Wilson R.K."/>
        </authorList>
    </citation>
    <scope>NUCLEOTIDE SEQUENCE [LARGE SCALE GENOMIC DNA]</scope>
    <source>
        <strain evidence="2 3">YIT 12056</strain>
    </source>
</reference>
<feature type="transmembrane region" description="Helical" evidence="1">
    <location>
        <begin position="20"/>
        <end position="37"/>
    </location>
</feature>
<evidence type="ECO:0000313" key="3">
    <source>
        <dbReference type="Proteomes" id="UP000010321"/>
    </source>
</evidence>
<comment type="caution">
    <text evidence="2">The sequence shown here is derived from an EMBL/GenBank/DDBJ whole genome shotgun (WGS) entry which is preliminary data.</text>
</comment>
<keyword evidence="1" id="KW-0812">Transmembrane</keyword>
<evidence type="ECO:0000313" key="2">
    <source>
        <dbReference type="EMBL" id="EGF49548.1"/>
    </source>
</evidence>
<keyword evidence="1" id="KW-0472">Membrane</keyword>
<dbReference type="EMBL" id="AFBM01000031">
    <property type="protein sequence ID" value="EGF49548.1"/>
    <property type="molecule type" value="Genomic_DNA"/>
</dbReference>
<name>A0ABP2KP55_9BACE</name>
<accession>A0ABP2KP55</accession>
<protein>
    <submittedName>
        <fullName evidence="2">Uncharacterized protein</fullName>
    </submittedName>
</protein>
<evidence type="ECO:0000256" key="1">
    <source>
        <dbReference type="SAM" id="Phobius"/>
    </source>
</evidence>
<dbReference type="Proteomes" id="UP000010321">
    <property type="component" value="Unassembled WGS sequence"/>
</dbReference>